<gene>
    <name evidence="4" type="ORF">HID58_002443</name>
</gene>
<feature type="region of interest" description="Disordered" evidence="2">
    <location>
        <begin position="421"/>
        <end position="467"/>
    </location>
</feature>
<dbReference type="PANTHER" id="PTHR19229:SF219">
    <property type="entry name" value="ABC TRANSPORTER DOMAIN-CONTAINING PROTEIN"/>
    <property type="match status" value="1"/>
</dbReference>
<reference evidence="4 5" key="1">
    <citation type="submission" date="2021-05" db="EMBL/GenBank/DDBJ databases">
        <title>Genome Assembly of Synthetic Allotetraploid Brassica napus Reveals Homoeologous Exchanges between Subgenomes.</title>
        <authorList>
            <person name="Davis J.T."/>
        </authorList>
    </citation>
    <scope>NUCLEOTIDE SEQUENCE [LARGE SCALE GENOMIC DNA]</scope>
    <source>
        <strain evidence="5">cv. Da-Ae</strain>
        <tissue evidence="4">Seedling</tissue>
    </source>
</reference>
<dbReference type="SUPFAM" id="SSF52540">
    <property type="entry name" value="P-loop containing nucleoside triphosphate hydrolases"/>
    <property type="match status" value="1"/>
</dbReference>
<feature type="domain" description="ABC transporter" evidence="3">
    <location>
        <begin position="89"/>
        <end position="347"/>
    </location>
</feature>
<protein>
    <recommendedName>
        <fullName evidence="3">ABC transporter domain-containing protein</fullName>
    </recommendedName>
</protein>
<dbReference type="PANTHER" id="PTHR19229">
    <property type="entry name" value="ATP-BINDING CASSETTE TRANSPORTER SUBFAMILY A ABCA"/>
    <property type="match status" value="1"/>
</dbReference>
<keyword evidence="5" id="KW-1185">Reference proteome</keyword>
<dbReference type="InterPro" id="IPR026082">
    <property type="entry name" value="ABCA"/>
</dbReference>
<dbReference type="EMBL" id="JAGKQM010000001">
    <property type="protein sequence ID" value="KAH0942806.1"/>
    <property type="molecule type" value="Genomic_DNA"/>
</dbReference>
<proteinExistence type="inferred from homology"/>
<comment type="caution">
    <text evidence="4">The sequence shown here is derived from an EMBL/GenBank/DDBJ whole genome shotgun (WGS) entry which is preliminary data.</text>
</comment>
<feature type="compositionally biased region" description="Low complexity" evidence="2">
    <location>
        <begin position="431"/>
        <end position="442"/>
    </location>
</feature>
<dbReference type="PROSITE" id="PS50893">
    <property type="entry name" value="ABC_TRANSPORTER_2"/>
    <property type="match status" value="1"/>
</dbReference>
<sequence length="943" mass="104960">MTCGYIRFWFVLAIYFDNIIPNTSGVRKTIFYFLKPSYWTGKEEGSICSCFGSVPPVEHLTPDDQDVLEEEALVKKQAMDGTVVPNIAVQIHGLAKMYPGTTKLGCCKCTKTSPFHAVKMNITKDQLFCLLGPNGAWKKTTISCLTGINPVTGGDALIYGNSIRSSVGMSNIRKMIGVCPQFDILWDALSSEEHLHLFASIKGLPPASIKPIAEKLLSDVKLTGTAKIRAGSYCGGMKRRLSVGIALIGDPKLVFLDEPESKKGRAIILTMHSMEEADILGDRIIGIMAKGRLRCIGTSIRLKSRFGTGFITTVSFLENKNNGSAAEPGTISFLQHLKVEPIEEKKAFITFVISHDKEKLLAGFFEELQYRESEFGISDIQLGLATLEEVFLNITRWAELESAILINYDMGRDRGPGTDLIVDVGTSSRAGTRTNPPRAGRPTPNPPAQVYRCNVPQQKEKSPAERATLEAEIEEMIEEGLRAETEDEEEETSAPKPAKKRKRVPPTNKPTSAQLYEHLYEDVKWSPMRFPDVEALRTLGINEDVRMILQNMGMESLLGMSYRVHKEASCEFMSTFAVRYYCDAHRTEGFGPITFTINEKTHKVGFKKLGSIFGFSDKRGSFLPSRSAIVDDIWAVITGWSRTAGEDKSNDISNPGVRYAHKVLTHTFYSRREPGGANDDELKLLALGLLSILEEGTLLHTDLEDFEDLGLVGLLMKRFEYYQDWAWTTPNEKPTLFIGSLITPILEALGIDLGPRDHAPASIDLDYLKKTHFLTGQSGDRYGYPFWSTDLEPEQLQIFLPCERLTTLSDPQHVIFTPAAHELIPADFGVLENITKARKKKTKASSSRAARPSDADDEGPITPAPVYGTERYHFRPYGGVTPNVSLRQALSQNAKLLQWNKMQNSTIYKLKNSVKALKRQMKRSLPFSLKCLSVLFPGVPTPS</sequence>
<comment type="similarity">
    <text evidence="1">Belongs to the ABC transporter superfamily. ABCA family. CPR flippase (TC 3.A.1.211) subfamily.</text>
</comment>
<feature type="compositionally biased region" description="Basic and acidic residues" evidence="2">
    <location>
        <begin position="458"/>
        <end position="467"/>
    </location>
</feature>
<evidence type="ECO:0000256" key="1">
    <source>
        <dbReference type="ARBA" id="ARBA00008526"/>
    </source>
</evidence>
<organism evidence="4 5">
    <name type="scientific">Brassica napus</name>
    <name type="common">Rape</name>
    <dbReference type="NCBI Taxonomy" id="3708"/>
    <lineage>
        <taxon>Eukaryota</taxon>
        <taxon>Viridiplantae</taxon>
        <taxon>Streptophyta</taxon>
        <taxon>Embryophyta</taxon>
        <taxon>Tracheophyta</taxon>
        <taxon>Spermatophyta</taxon>
        <taxon>Magnoliopsida</taxon>
        <taxon>eudicotyledons</taxon>
        <taxon>Gunneridae</taxon>
        <taxon>Pentapetalae</taxon>
        <taxon>rosids</taxon>
        <taxon>malvids</taxon>
        <taxon>Brassicales</taxon>
        <taxon>Brassicaceae</taxon>
        <taxon>Brassiceae</taxon>
        <taxon>Brassica</taxon>
    </lineage>
</organism>
<dbReference type="Pfam" id="PF00005">
    <property type="entry name" value="ABC_tran"/>
    <property type="match status" value="1"/>
</dbReference>
<feature type="region of interest" description="Disordered" evidence="2">
    <location>
        <begin position="480"/>
        <end position="512"/>
    </location>
</feature>
<evidence type="ECO:0000259" key="3">
    <source>
        <dbReference type="PROSITE" id="PS50893"/>
    </source>
</evidence>
<dbReference type="InterPro" id="IPR004312">
    <property type="entry name" value="ATHILA_Orf1_C"/>
</dbReference>
<name>A0ABQ8EMK0_BRANA</name>
<evidence type="ECO:0000256" key="2">
    <source>
        <dbReference type="SAM" id="MobiDB-lite"/>
    </source>
</evidence>
<accession>A0ABQ8EMK0</accession>
<evidence type="ECO:0000313" key="4">
    <source>
        <dbReference type="EMBL" id="KAH0942806.1"/>
    </source>
</evidence>
<dbReference type="Proteomes" id="UP000824890">
    <property type="component" value="Unassembled WGS sequence"/>
</dbReference>
<dbReference type="CDD" id="cd03263">
    <property type="entry name" value="ABC_subfamily_A"/>
    <property type="match status" value="1"/>
</dbReference>
<evidence type="ECO:0000313" key="5">
    <source>
        <dbReference type="Proteomes" id="UP000824890"/>
    </source>
</evidence>
<dbReference type="InterPro" id="IPR003439">
    <property type="entry name" value="ABC_transporter-like_ATP-bd"/>
</dbReference>
<dbReference type="InterPro" id="IPR027417">
    <property type="entry name" value="P-loop_NTPase"/>
</dbReference>
<dbReference type="Gene3D" id="3.40.50.300">
    <property type="entry name" value="P-loop containing nucleotide triphosphate hydrolases"/>
    <property type="match status" value="1"/>
</dbReference>
<feature type="region of interest" description="Disordered" evidence="2">
    <location>
        <begin position="839"/>
        <end position="862"/>
    </location>
</feature>
<dbReference type="Pfam" id="PF03078">
    <property type="entry name" value="ATHILA"/>
    <property type="match status" value="1"/>
</dbReference>